<comment type="similarity">
    <text evidence="1">Belongs to the SHQ1 family.</text>
</comment>
<sequence length="470" mass="52850">MPRIPNFTISQTPKTLSIVIKLPFIRVSSAETLVEGTNFTFSCPPYLLKLTFPGSLVDDDDAKGVYDPNDDNGTLTLTLSKETEGDFPDLDLTTTLLQPRELPAKLAERNKAGPPLIEVVGSTTNEDAGDDSDDEDEQQKVSVADWGKGLGDGVEIKVGAPRYGFNQSFSNSFSNLREQLQDMCECKGMDILSTSEKRALRDSTEDDKFDADHYCGDYFANHSKFKGVNEEGEDPLYAQARDYEPWWNGNPKPPPPPASVESLTETLQDLTFDDKEREALLSLPNKEHLISDHRPILLSLVDIIFGYCYDCRMTEGDSNVESPWTISILSPTLSWFEAWDGKEDPPKAVMTAAVRRSLIYPYCRFLGLSTTLLKDVLRIMGRGRRAVLKALLASRAVMEKSDTHYMLNKFYLDDYVIWVQKIEEGLLGEFVTEVERGLGELEKDEWRELKEAIDLDVPELEKMVVEQSGL</sequence>
<evidence type="ECO:0000259" key="3">
    <source>
        <dbReference type="PROSITE" id="PS51203"/>
    </source>
</evidence>
<dbReference type="PANTHER" id="PTHR12967:SF0">
    <property type="entry name" value="PROTEIN SHQ1 HOMOLOG"/>
    <property type="match status" value="1"/>
</dbReference>
<evidence type="ECO:0000256" key="2">
    <source>
        <dbReference type="SAM" id="MobiDB-lite"/>
    </source>
</evidence>
<dbReference type="Proteomes" id="UP001165082">
    <property type="component" value="Unassembled WGS sequence"/>
</dbReference>
<dbReference type="GO" id="GO:0000493">
    <property type="term" value="P:box H/ACA snoRNP assembly"/>
    <property type="evidence" value="ECO:0007669"/>
    <property type="project" value="InterPro"/>
</dbReference>
<keyword evidence="5" id="KW-1185">Reference proteome</keyword>
<dbReference type="InterPro" id="IPR048696">
    <property type="entry name" value="SHQ1-like_CS"/>
</dbReference>
<dbReference type="Pfam" id="PF21413">
    <property type="entry name" value="SHQ1-like_CS"/>
    <property type="match status" value="1"/>
</dbReference>
<feature type="compositionally biased region" description="Acidic residues" evidence="2">
    <location>
        <begin position="127"/>
        <end position="137"/>
    </location>
</feature>
<dbReference type="GO" id="GO:0051082">
    <property type="term" value="F:unfolded protein binding"/>
    <property type="evidence" value="ECO:0007669"/>
    <property type="project" value="TreeGrafter"/>
</dbReference>
<feature type="domain" description="CS" evidence="3">
    <location>
        <begin position="2"/>
        <end position="91"/>
    </location>
</feature>
<evidence type="ECO:0000256" key="1">
    <source>
        <dbReference type="ARBA" id="ARBA00005607"/>
    </source>
</evidence>
<feature type="region of interest" description="Disordered" evidence="2">
    <location>
        <begin position="109"/>
        <end position="142"/>
    </location>
</feature>
<dbReference type="AlphaFoldDB" id="A0A9W7DSC8"/>
<dbReference type="EMBL" id="BRXZ01003319">
    <property type="protein sequence ID" value="GMH52490.1"/>
    <property type="molecule type" value="Genomic_DNA"/>
</dbReference>
<accession>A0A9W7DSC8</accession>
<proteinExistence type="inferred from homology"/>
<dbReference type="Pfam" id="PF04925">
    <property type="entry name" value="SHQ1"/>
    <property type="match status" value="1"/>
</dbReference>
<dbReference type="InterPro" id="IPR007052">
    <property type="entry name" value="CS_dom"/>
</dbReference>
<evidence type="ECO:0000313" key="4">
    <source>
        <dbReference type="EMBL" id="GMH52490.1"/>
    </source>
</evidence>
<name>A0A9W7DSC8_9STRA</name>
<protein>
    <recommendedName>
        <fullName evidence="3">CS domain-containing protein</fullName>
    </recommendedName>
</protein>
<evidence type="ECO:0000313" key="5">
    <source>
        <dbReference type="Proteomes" id="UP001165082"/>
    </source>
</evidence>
<dbReference type="InterPro" id="IPR008978">
    <property type="entry name" value="HSP20-like_chaperone"/>
</dbReference>
<organism evidence="4 5">
    <name type="scientific">Triparma retinervis</name>
    <dbReference type="NCBI Taxonomy" id="2557542"/>
    <lineage>
        <taxon>Eukaryota</taxon>
        <taxon>Sar</taxon>
        <taxon>Stramenopiles</taxon>
        <taxon>Ochrophyta</taxon>
        <taxon>Bolidophyceae</taxon>
        <taxon>Parmales</taxon>
        <taxon>Triparmaceae</taxon>
        <taxon>Triparma</taxon>
    </lineage>
</organism>
<dbReference type="PROSITE" id="PS51203">
    <property type="entry name" value="CS"/>
    <property type="match status" value="1"/>
</dbReference>
<gene>
    <name evidence="4" type="ORF">TrRE_jg12251</name>
</gene>
<dbReference type="OrthoDB" id="73639at2759"/>
<dbReference type="GO" id="GO:0005737">
    <property type="term" value="C:cytoplasm"/>
    <property type="evidence" value="ECO:0007669"/>
    <property type="project" value="TreeGrafter"/>
</dbReference>
<dbReference type="Gene3D" id="2.60.40.790">
    <property type="match status" value="1"/>
</dbReference>
<dbReference type="PANTHER" id="PTHR12967">
    <property type="entry name" value="PROTEIN SHQ1 HOMOLOG"/>
    <property type="match status" value="1"/>
</dbReference>
<dbReference type="InterPro" id="IPR039742">
    <property type="entry name" value="Shq1"/>
</dbReference>
<dbReference type="InterPro" id="IPR007009">
    <property type="entry name" value="Shq1_C"/>
</dbReference>
<dbReference type="GO" id="GO:0005654">
    <property type="term" value="C:nucleoplasm"/>
    <property type="evidence" value="ECO:0007669"/>
    <property type="project" value="TreeGrafter"/>
</dbReference>
<reference evidence="4" key="1">
    <citation type="submission" date="2022-07" db="EMBL/GenBank/DDBJ databases">
        <title>Genome analysis of Parmales, a sister group of diatoms, reveals the evolutionary specialization of diatoms from phago-mixotrophs to photoautotrophs.</title>
        <authorList>
            <person name="Ban H."/>
            <person name="Sato S."/>
            <person name="Yoshikawa S."/>
            <person name="Kazumasa Y."/>
            <person name="Nakamura Y."/>
            <person name="Ichinomiya M."/>
            <person name="Saitoh K."/>
            <person name="Sato N."/>
            <person name="Blanc-Mathieu R."/>
            <person name="Endo H."/>
            <person name="Kuwata A."/>
            <person name="Ogata H."/>
        </authorList>
    </citation>
    <scope>NUCLEOTIDE SEQUENCE</scope>
</reference>
<comment type="caution">
    <text evidence="4">The sequence shown here is derived from an EMBL/GenBank/DDBJ whole genome shotgun (WGS) entry which is preliminary data.</text>
</comment>